<evidence type="ECO:0000256" key="3">
    <source>
        <dbReference type="ARBA" id="ARBA00022589"/>
    </source>
</evidence>
<dbReference type="PANTHER" id="PTHR43162:SF1">
    <property type="entry name" value="PRESTALK A DIFFERENTIATION PROTEIN A"/>
    <property type="match status" value="1"/>
</dbReference>
<accession>A0A9P7YIC1</accession>
<dbReference type="PANTHER" id="PTHR43162">
    <property type="match status" value="1"/>
</dbReference>
<evidence type="ECO:0000256" key="2">
    <source>
        <dbReference type="ARBA" id="ARBA00005372"/>
    </source>
</evidence>
<feature type="domain" description="NmrA-like" evidence="5">
    <location>
        <begin position="436"/>
        <end position="708"/>
    </location>
</feature>
<dbReference type="InterPro" id="IPR008030">
    <property type="entry name" value="NmrA-like"/>
</dbReference>
<sequence>MITYIHHFVTFCSRFLTYPNDSEVNPFQGELVPLATSSPALMMSMAALAAAHLTRGQRQHATMAANYYSRALRELNACLPDPATARLDSTLGACLLLCVYEISYSAGTSSWLGHLQGARDLILYRGGPRTSDYLTRFFSLLDVSGSLSSGGGTLIQGNYWLEDELGIDPETNSKRLGWPYYDDNGVMVDHFHQLMVYMANLSQLSSQSMSDLARENPESITQKALEIHTNIRSWWSQCPPELRDQSNDWRTRERDRKLTVPETLEEEAFSSTKSCMLGCIIYLRHILDPLGSQPQSDEVTQAVNEILEIAKETPEGYGLEMGLYWGLFMAGVAIFNDVLAEDLIRRKLKADTSVSIYHADRALELLEVLWKRQHQYAAKYDWRQVQSQMGIQLMSGKHQPPCRTPSLCHCPKTLEKLTRNTWLCHKSLTMSSTSTKGTILLLGGTGKVSSRIAPLLSKANYATIQASRSSKAVSPCPNCSGVKFDWFDESTYGIPFSGSKILAIFIVAPPVLEGLPLVQKFVGVARKSGVNRFVLLSASIIGVGDGPAMSQVSGYIEGLGVEYAILRPTWFMENFSEQQHLPTICGASQIITATGDGKLPFVSANDIAAVAFHALTNGKPHNTDHLILGPELFTYDEAASLISRHLGRHITHIKISEQDLANGMKSAGMPVDYADMLAQLDTFIKEGKEERMNDCVERITGRKPRKLEEFVQEAVEGGVWGRGT</sequence>
<dbReference type="InterPro" id="IPR051604">
    <property type="entry name" value="Ergot_Alk_Oxidoreductase"/>
</dbReference>
<dbReference type="CDD" id="cd12148">
    <property type="entry name" value="fungal_TF_MHR"/>
    <property type="match status" value="1"/>
</dbReference>
<dbReference type="InterPro" id="IPR036291">
    <property type="entry name" value="NAD(P)-bd_dom_sf"/>
</dbReference>
<dbReference type="Proteomes" id="UP000824998">
    <property type="component" value="Unassembled WGS sequence"/>
</dbReference>
<name>A0A9P7YIC1_9HELO</name>
<comment type="pathway">
    <text evidence="1">Alkaloid biosynthesis; ergot alkaloid biosynthesis.</text>
</comment>
<organism evidence="6 7">
    <name type="scientific">Amylocarpus encephaloides</name>
    <dbReference type="NCBI Taxonomy" id="45428"/>
    <lineage>
        <taxon>Eukaryota</taxon>
        <taxon>Fungi</taxon>
        <taxon>Dikarya</taxon>
        <taxon>Ascomycota</taxon>
        <taxon>Pezizomycotina</taxon>
        <taxon>Leotiomycetes</taxon>
        <taxon>Helotiales</taxon>
        <taxon>Helotiales incertae sedis</taxon>
        <taxon>Amylocarpus</taxon>
    </lineage>
</organism>
<proteinExistence type="inferred from homology"/>
<evidence type="ECO:0000313" key="7">
    <source>
        <dbReference type="Proteomes" id="UP000824998"/>
    </source>
</evidence>
<protein>
    <submittedName>
        <fullName evidence="6">Fungal-specific transcription factor domain-containing protein</fullName>
    </submittedName>
</protein>
<gene>
    <name evidence="6" type="ORF">BJ875DRAFT_504902</name>
</gene>
<keyword evidence="7" id="KW-1185">Reference proteome</keyword>
<evidence type="ECO:0000256" key="4">
    <source>
        <dbReference type="ARBA" id="ARBA00023002"/>
    </source>
</evidence>
<dbReference type="InterPro" id="IPR021858">
    <property type="entry name" value="Fun_TF"/>
</dbReference>
<dbReference type="GO" id="GO:0016491">
    <property type="term" value="F:oxidoreductase activity"/>
    <property type="evidence" value="ECO:0007669"/>
    <property type="project" value="UniProtKB-KW"/>
</dbReference>
<dbReference type="AlphaFoldDB" id="A0A9P7YIC1"/>
<dbReference type="NCBIfam" id="TIGR03649">
    <property type="entry name" value="ergot_EASG"/>
    <property type="match status" value="1"/>
</dbReference>
<comment type="similarity">
    <text evidence="2">Belongs to the fgaFS/easG family.</text>
</comment>
<dbReference type="OrthoDB" id="3509362at2759"/>
<dbReference type="GO" id="GO:0009820">
    <property type="term" value="P:alkaloid metabolic process"/>
    <property type="evidence" value="ECO:0007669"/>
    <property type="project" value="UniProtKB-KW"/>
</dbReference>
<evidence type="ECO:0000259" key="5">
    <source>
        <dbReference type="Pfam" id="PF05368"/>
    </source>
</evidence>
<evidence type="ECO:0000256" key="1">
    <source>
        <dbReference type="ARBA" id="ARBA00005107"/>
    </source>
</evidence>
<reference evidence="6" key="1">
    <citation type="journal article" date="2021" name="IMA Fungus">
        <title>Genomic characterization of three marine fungi, including Emericellopsis atlantica sp. nov. with signatures of a generalist lifestyle and marine biomass degradation.</title>
        <authorList>
            <person name="Hagestad O.C."/>
            <person name="Hou L."/>
            <person name="Andersen J.H."/>
            <person name="Hansen E.H."/>
            <person name="Altermark B."/>
            <person name="Li C."/>
            <person name="Kuhnert E."/>
            <person name="Cox R.J."/>
            <person name="Crous P.W."/>
            <person name="Spatafora J.W."/>
            <person name="Lail K."/>
            <person name="Amirebrahimi M."/>
            <person name="Lipzen A."/>
            <person name="Pangilinan J."/>
            <person name="Andreopoulos W."/>
            <person name="Hayes R.D."/>
            <person name="Ng V."/>
            <person name="Grigoriev I.V."/>
            <person name="Jackson S.A."/>
            <person name="Sutton T.D.S."/>
            <person name="Dobson A.D.W."/>
            <person name="Rama T."/>
        </authorList>
    </citation>
    <scope>NUCLEOTIDE SEQUENCE</scope>
    <source>
        <strain evidence="6">TRa018bII</strain>
    </source>
</reference>
<keyword evidence="4" id="KW-0560">Oxidoreductase</keyword>
<dbReference type="InterPro" id="IPR019901">
    <property type="entry name" value="Ergot_alkaloid_biosynthesis"/>
</dbReference>
<dbReference type="SUPFAM" id="SSF51735">
    <property type="entry name" value="NAD(P)-binding Rossmann-fold domains"/>
    <property type="match status" value="1"/>
</dbReference>
<dbReference type="Gene3D" id="3.90.25.10">
    <property type="entry name" value="UDP-galactose 4-epimerase, domain 1"/>
    <property type="match status" value="1"/>
</dbReference>
<dbReference type="Pfam" id="PF05368">
    <property type="entry name" value="NmrA"/>
    <property type="match status" value="1"/>
</dbReference>
<keyword evidence="3" id="KW-0017">Alkaloid metabolism</keyword>
<evidence type="ECO:0000313" key="6">
    <source>
        <dbReference type="EMBL" id="KAG9234145.1"/>
    </source>
</evidence>
<dbReference type="EMBL" id="MU251473">
    <property type="protein sequence ID" value="KAG9234145.1"/>
    <property type="molecule type" value="Genomic_DNA"/>
</dbReference>
<dbReference type="Pfam" id="PF11951">
    <property type="entry name" value="Fungal_trans_2"/>
    <property type="match status" value="1"/>
</dbReference>
<dbReference type="Gene3D" id="3.40.50.720">
    <property type="entry name" value="NAD(P)-binding Rossmann-like Domain"/>
    <property type="match status" value="1"/>
</dbReference>
<comment type="caution">
    <text evidence="6">The sequence shown here is derived from an EMBL/GenBank/DDBJ whole genome shotgun (WGS) entry which is preliminary data.</text>
</comment>